<accession>A0A3B5XT66</accession>
<reference evidence="8" key="1">
    <citation type="submission" date="2018-08" db="EMBL/GenBank/DDBJ databases">
        <authorList>
            <person name="Rossello M."/>
        </authorList>
    </citation>
    <scope>NUCLEOTIDE SEQUENCE [LARGE SCALE GENOMIC DNA]</scope>
    <source>
        <strain evidence="8">cv. Chinese Spring</strain>
    </source>
</reference>
<dbReference type="PaxDb" id="4565-Traes_1AS_7AD96C53A.1"/>
<keyword evidence="3 5" id="KW-0722">Serine protease inhibitor</keyword>
<dbReference type="Pfam" id="PF00228">
    <property type="entry name" value="Bowman-Birk_leg"/>
    <property type="match status" value="1"/>
</dbReference>
<dbReference type="Gramene" id="TraesSYM1A03G00005890.1">
    <property type="protein sequence ID" value="TraesSYM1A03G00005890.1"/>
    <property type="gene ID" value="TraesSYM1A03G00005890"/>
</dbReference>
<dbReference type="SUPFAM" id="SSF57247">
    <property type="entry name" value="Bowman-Birk inhibitor, BBI"/>
    <property type="match status" value="1"/>
</dbReference>
<feature type="chain" id="PRO_5017191110" description="Bowman-Birk serine protease inhibitors family domain-containing protein" evidence="6">
    <location>
        <begin position="25"/>
        <end position="89"/>
    </location>
</feature>
<sequence>MRPQALLLALAVVAVLAALPLAHGQGASPWPCCDKCGVCTKSIPPQCRCQDVSPTGCNSACKSCVRSTAGFQCVDSITNFCERRCTPAA</sequence>
<protein>
    <recommendedName>
        <fullName evidence="7">Bowman-Birk serine protease inhibitors family domain-containing protein</fullName>
    </recommendedName>
</protein>
<evidence type="ECO:0000259" key="7">
    <source>
        <dbReference type="SMART" id="SM00269"/>
    </source>
</evidence>
<dbReference type="SMART" id="SM00269">
    <property type="entry name" value="BowB"/>
    <property type="match status" value="1"/>
</dbReference>
<keyword evidence="2 5" id="KW-0646">Protease inhibitor</keyword>
<dbReference type="Gramene" id="TraesJAG1A03G00007090.1">
    <property type="protein sequence ID" value="TraesJAG1A03G00007090.1"/>
    <property type="gene ID" value="TraesJAG1A03G00007090"/>
</dbReference>
<dbReference type="PANTHER" id="PTHR33479:SF4">
    <property type="entry name" value="BOWMAN-BIRK TYPE TRYPSIN INHIBITOR"/>
    <property type="match status" value="1"/>
</dbReference>
<dbReference type="AlphaFoldDB" id="A0A3B5XT66"/>
<evidence type="ECO:0000256" key="5">
    <source>
        <dbReference type="RuleBase" id="RU003856"/>
    </source>
</evidence>
<dbReference type="Gramene" id="TraesPARA_EIv1.0_0097850.1">
    <property type="protein sequence ID" value="TraesPARA_EIv1.0_0097850.1.CDS"/>
    <property type="gene ID" value="TraesPARA_EIv1.0_0097850"/>
</dbReference>
<dbReference type="PANTHER" id="PTHR33479">
    <property type="entry name" value="BOWMAN-BIRK TYPE BRAN TRYPSIN INHIBITOR"/>
    <property type="match status" value="1"/>
</dbReference>
<dbReference type="Gramene" id="TraesMAC1A03G00005550.1">
    <property type="protein sequence ID" value="TraesMAC1A03G00005550.1"/>
    <property type="gene ID" value="TraesMAC1A03G00005550"/>
</dbReference>
<dbReference type="KEGG" id="taes:123069448"/>
<dbReference type="Gene3D" id="2.10.69.10">
    <property type="entry name" value="Cysteine Protease (Bromelain) Inhibitor, subunit H"/>
    <property type="match status" value="1"/>
</dbReference>
<keyword evidence="6" id="KW-0732">Signal</keyword>
<dbReference type="Gramene" id="TraesCS1A03G0047200.1">
    <property type="protein sequence ID" value="TraesCS1A03G0047200.1.CDS"/>
    <property type="gene ID" value="TraesCS1A03G0047200"/>
</dbReference>
<evidence type="ECO:0000256" key="3">
    <source>
        <dbReference type="ARBA" id="ARBA00022900"/>
    </source>
</evidence>
<feature type="domain" description="Bowman-Birk serine protease inhibitors family" evidence="7">
    <location>
        <begin position="32"/>
        <end position="85"/>
    </location>
</feature>
<evidence type="ECO:0000256" key="6">
    <source>
        <dbReference type="SAM" id="SignalP"/>
    </source>
</evidence>
<reference evidence="8" key="2">
    <citation type="submission" date="2018-10" db="UniProtKB">
        <authorList>
            <consortium name="EnsemblPlants"/>
        </authorList>
    </citation>
    <scope>IDENTIFICATION</scope>
</reference>
<dbReference type="InterPro" id="IPR000877">
    <property type="entry name" value="Prot_inh_BBI"/>
</dbReference>
<comment type="similarity">
    <text evidence="1 5">Belongs to the Bowman-Birk serine protease inhibitor family.</text>
</comment>
<evidence type="ECO:0000313" key="8">
    <source>
        <dbReference type="EnsemblPlants" id="TraesCS1A02G021000.1"/>
    </source>
</evidence>
<dbReference type="RefSeq" id="XP_044348273.1">
    <property type="nucleotide sequence ID" value="XM_044492338.1"/>
</dbReference>
<proteinExistence type="inferred from homology"/>
<name>A0A3B5XT66_WHEAT</name>
<keyword evidence="4" id="KW-1015">Disulfide bond</keyword>
<dbReference type="Proteomes" id="UP000019116">
    <property type="component" value="Chromosome 1A"/>
</dbReference>
<keyword evidence="9" id="KW-1185">Reference proteome</keyword>
<dbReference type="GO" id="GO:0005576">
    <property type="term" value="C:extracellular region"/>
    <property type="evidence" value="ECO:0007669"/>
    <property type="project" value="InterPro"/>
</dbReference>
<dbReference type="GO" id="GO:0004867">
    <property type="term" value="F:serine-type endopeptidase inhibitor activity"/>
    <property type="evidence" value="ECO:0007669"/>
    <property type="project" value="UniProtKB-KW"/>
</dbReference>
<organism evidence="8">
    <name type="scientific">Triticum aestivum</name>
    <name type="common">Wheat</name>
    <dbReference type="NCBI Taxonomy" id="4565"/>
    <lineage>
        <taxon>Eukaryota</taxon>
        <taxon>Viridiplantae</taxon>
        <taxon>Streptophyta</taxon>
        <taxon>Embryophyta</taxon>
        <taxon>Tracheophyta</taxon>
        <taxon>Spermatophyta</taxon>
        <taxon>Magnoliopsida</taxon>
        <taxon>Liliopsida</taxon>
        <taxon>Poales</taxon>
        <taxon>Poaceae</taxon>
        <taxon>BOP clade</taxon>
        <taxon>Pooideae</taxon>
        <taxon>Triticodae</taxon>
        <taxon>Triticeae</taxon>
        <taxon>Triticinae</taxon>
        <taxon>Triticum</taxon>
    </lineage>
</organism>
<dbReference type="SMR" id="A0A3B5XT66"/>
<dbReference type="Gramene" id="TraesJUL1A03G00002980.1">
    <property type="protein sequence ID" value="TraesJUL1A03G00002980.1"/>
    <property type="gene ID" value="TraesJUL1A03G00002980"/>
</dbReference>
<dbReference type="InterPro" id="IPR035995">
    <property type="entry name" value="Bowman-Birk_prot_inh"/>
</dbReference>
<feature type="signal peptide" evidence="6">
    <location>
        <begin position="1"/>
        <end position="24"/>
    </location>
</feature>
<evidence type="ECO:0000256" key="4">
    <source>
        <dbReference type="ARBA" id="ARBA00023157"/>
    </source>
</evidence>
<evidence type="ECO:0000313" key="9">
    <source>
        <dbReference type="Proteomes" id="UP000019116"/>
    </source>
</evidence>
<evidence type="ECO:0000256" key="2">
    <source>
        <dbReference type="ARBA" id="ARBA00022690"/>
    </source>
</evidence>
<dbReference type="GeneID" id="123069448"/>
<dbReference type="EnsemblPlants" id="TraesCS1A02G021000.1">
    <property type="protein sequence ID" value="TraesCS1A02G021000.1"/>
    <property type="gene ID" value="TraesCS1A02G021000"/>
</dbReference>
<dbReference type="OMA" id="FRCADIL"/>
<gene>
    <name evidence="8" type="primary">LOC123069448</name>
</gene>
<evidence type="ECO:0000256" key="1">
    <source>
        <dbReference type="ARBA" id="ARBA00008506"/>
    </source>
</evidence>
<dbReference type="Gramene" id="TraesCS1A02G021000.1">
    <property type="protein sequence ID" value="TraesCS1A02G021000.1"/>
    <property type="gene ID" value="TraesCS1A02G021000"/>
</dbReference>